<evidence type="ECO:0000256" key="14">
    <source>
        <dbReference type="ARBA" id="ARBA00048170"/>
    </source>
</evidence>
<dbReference type="EMBL" id="CAJHNH020000034">
    <property type="protein sequence ID" value="CAG5114758.1"/>
    <property type="molecule type" value="Genomic_DNA"/>
</dbReference>
<dbReference type="Gene3D" id="3.40.50.720">
    <property type="entry name" value="NAD(P)-binding Rossmann-like Domain"/>
    <property type="match status" value="1"/>
</dbReference>
<dbReference type="EC" id="1.1.1.141" evidence="3"/>
<evidence type="ECO:0000256" key="9">
    <source>
        <dbReference type="ARBA" id="ARBA00047325"/>
    </source>
</evidence>
<dbReference type="PRINTS" id="PR00081">
    <property type="entry name" value="GDHRDH"/>
</dbReference>
<dbReference type="GO" id="GO:0047034">
    <property type="term" value="F:15-hydroxyicosatetraenoate dehydrogenase activity"/>
    <property type="evidence" value="ECO:0007669"/>
    <property type="project" value="UniProtKB-EC"/>
</dbReference>
<evidence type="ECO:0000256" key="1">
    <source>
        <dbReference type="ARBA" id="ARBA00006484"/>
    </source>
</evidence>
<evidence type="ECO:0000256" key="8">
    <source>
        <dbReference type="ARBA" id="ARBA00045705"/>
    </source>
</evidence>
<dbReference type="Pfam" id="PF00106">
    <property type="entry name" value="adh_short"/>
    <property type="match status" value="1"/>
</dbReference>
<comment type="catalytic activity">
    <reaction evidence="19">
        <text>resolvin D2 + NAD(+) = 16-oxoresolvin D2 + NADH + H(+)</text>
        <dbReference type="Rhea" id="RHEA:53588"/>
        <dbReference type="ChEBI" id="CHEBI:15378"/>
        <dbReference type="ChEBI" id="CHEBI:57540"/>
        <dbReference type="ChEBI" id="CHEBI:57945"/>
        <dbReference type="ChEBI" id="CHEBI:133367"/>
        <dbReference type="ChEBI" id="CHEBI:137498"/>
    </reaction>
    <physiologicalReaction direction="left-to-right" evidence="19">
        <dbReference type="Rhea" id="RHEA:53589"/>
    </physiologicalReaction>
</comment>
<protein>
    <recommendedName>
        <fullName evidence="5">15-hydroxyprostaglandin dehydrogenase [NAD(+)]</fullName>
        <ecNumber evidence="3">1.1.1.141</ecNumber>
        <ecNumber evidence="4">1.1.1.232</ecNumber>
    </recommendedName>
    <alternativeName>
        <fullName evidence="7">Eicosanoid/docosanoid dehydrogenase [NAD(+)]</fullName>
    </alternativeName>
    <alternativeName>
        <fullName evidence="6">Prostaglandin dehydrogenase 1</fullName>
    </alternativeName>
</protein>
<evidence type="ECO:0000256" key="17">
    <source>
        <dbReference type="ARBA" id="ARBA00048611"/>
    </source>
</evidence>
<evidence type="ECO:0000256" key="3">
    <source>
        <dbReference type="ARBA" id="ARBA00038968"/>
    </source>
</evidence>
<dbReference type="SUPFAM" id="SSF51735">
    <property type="entry name" value="NAD(P)-binding Rossmann-fold domains"/>
    <property type="match status" value="1"/>
</dbReference>
<dbReference type="InterPro" id="IPR020904">
    <property type="entry name" value="Sc_DH/Rdtase_CS"/>
</dbReference>
<evidence type="ECO:0000256" key="19">
    <source>
        <dbReference type="ARBA" id="ARBA00048921"/>
    </source>
</evidence>
<comment type="catalytic activity">
    <reaction evidence="13">
        <text>(11R)-hydroxy-(5Z,8Z,12E,14Z)-eicosatetraenoate + NAD(+) = 11-oxo-(5Z,8Z,12E,14Z)-eicosatetraenoate + NADH + H(+)</text>
        <dbReference type="Rhea" id="RHEA:48640"/>
        <dbReference type="ChEBI" id="CHEBI:15378"/>
        <dbReference type="ChEBI" id="CHEBI:57540"/>
        <dbReference type="ChEBI" id="CHEBI:57945"/>
        <dbReference type="ChEBI" id="CHEBI:78836"/>
        <dbReference type="ChEBI" id="CHEBI:90697"/>
    </reaction>
    <physiologicalReaction direction="left-to-right" evidence="13">
        <dbReference type="Rhea" id="RHEA:48641"/>
    </physiologicalReaction>
</comment>
<gene>
    <name evidence="23" type="ORF">CUNI_LOCUS316</name>
</gene>
<evidence type="ECO:0000256" key="2">
    <source>
        <dbReference type="ARBA" id="ARBA00023002"/>
    </source>
</evidence>
<evidence type="ECO:0000256" key="22">
    <source>
        <dbReference type="RuleBase" id="RU000363"/>
    </source>
</evidence>
<dbReference type="PANTHER" id="PTHR44229">
    <property type="entry name" value="15-HYDROXYPROSTAGLANDIN DEHYDROGENASE [NAD(+)]"/>
    <property type="match status" value="1"/>
</dbReference>
<comment type="similarity">
    <text evidence="1 22">Belongs to the short-chain dehydrogenases/reductases (SDR) family.</text>
</comment>
<evidence type="ECO:0000313" key="23">
    <source>
        <dbReference type="EMBL" id="CAG5114758.1"/>
    </source>
</evidence>
<proteinExistence type="inferred from homology"/>
<dbReference type="PRINTS" id="PR00080">
    <property type="entry name" value="SDRFAMILY"/>
</dbReference>
<comment type="caution">
    <text evidence="23">The sequence shown here is derived from an EMBL/GenBank/DDBJ whole genome shotgun (WGS) entry which is preliminary data.</text>
</comment>
<comment type="function">
    <text evidence="8">Catalyzes the NAD-dependent dehydrogenation (oxidation) of a broad array of hydroxylated polyunsaturated fatty acids (mainly eicosanoids and docosanoids, including prostaglandins, lipoxins and resolvins), yielding their corresponding keto (oxo) metabolites. Decreases the levels of the pro-proliferative prostaglandins such as prostaglandin E2 (whose activity is increased in cancer because of an increase in the expression of cyclooxygenase 2) and generates oxo-fatty acid products that can profoundly influence cell function by abrogating pro-inflammatory cytokine expression. Converts resolvins E1, D1 and D2 to their oxo products, which represents a mode of resolvin inactivation. Resolvin E1 plays important roles during the resolution phase of acute inflammation, while resolvins D1 and D2 have a unique role in obesity-induced adipose inflammation.</text>
</comment>
<comment type="catalytic activity">
    <reaction evidence="14">
        <text>resolvin D1 + NAD(+) = 17-oxoresolvin D1 + NADH + H(+)</text>
        <dbReference type="Rhea" id="RHEA:50128"/>
        <dbReference type="ChEBI" id="CHEBI:15378"/>
        <dbReference type="ChEBI" id="CHEBI:57540"/>
        <dbReference type="ChEBI" id="CHEBI:57945"/>
        <dbReference type="ChEBI" id="CHEBI:132079"/>
        <dbReference type="ChEBI" id="CHEBI:132081"/>
    </reaction>
    <physiologicalReaction direction="left-to-right" evidence="14">
        <dbReference type="Rhea" id="RHEA:50129"/>
    </physiologicalReaction>
</comment>
<dbReference type="AlphaFoldDB" id="A0A8S3YEB7"/>
<comment type="catalytic activity">
    <reaction evidence="9">
        <text>prostaglandin E1 + NAD(+) = 15-oxoprostaglandin E1 + NADH + H(+)</text>
        <dbReference type="Rhea" id="RHEA:16477"/>
        <dbReference type="ChEBI" id="CHEBI:15378"/>
        <dbReference type="ChEBI" id="CHEBI:57397"/>
        <dbReference type="ChEBI" id="CHEBI:57401"/>
        <dbReference type="ChEBI" id="CHEBI:57540"/>
        <dbReference type="ChEBI" id="CHEBI:57945"/>
    </reaction>
    <physiologicalReaction direction="left-to-right" evidence="9">
        <dbReference type="Rhea" id="RHEA:16478"/>
    </physiologicalReaction>
</comment>
<dbReference type="InterPro" id="IPR036291">
    <property type="entry name" value="NAD(P)-bd_dom_sf"/>
</dbReference>
<evidence type="ECO:0000256" key="6">
    <source>
        <dbReference type="ARBA" id="ARBA00041812"/>
    </source>
</evidence>
<evidence type="ECO:0000256" key="10">
    <source>
        <dbReference type="ARBA" id="ARBA00047672"/>
    </source>
</evidence>
<comment type="catalytic activity">
    <reaction evidence="16">
        <text>lipoxin A4 + NAD(+) = 15-oxo-(5S,6R)-dihydroxy-(7E,9E,11Z,13E)-eicosatetraenoate + NADH + H(+)</text>
        <dbReference type="Rhea" id="RHEA:41572"/>
        <dbReference type="ChEBI" id="CHEBI:15378"/>
        <dbReference type="ChEBI" id="CHEBI:57540"/>
        <dbReference type="ChEBI" id="CHEBI:57945"/>
        <dbReference type="ChEBI" id="CHEBI:67026"/>
        <dbReference type="ChEBI" id="CHEBI:78311"/>
    </reaction>
    <physiologicalReaction direction="left-to-right" evidence="16">
        <dbReference type="Rhea" id="RHEA:41573"/>
    </physiologicalReaction>
</comment>
<keyword evidence="2" id="KW-0560">Oxidoreductase</keyword>
<evidence type="ECO:0000256" key="18">
    <source>
        <dbReference type="ARBA" id="ARBA00048739"/>
    </source>
</evidence>
<dbReference type="EC" id="1.1.1.232" evidence="4"/>
<dbReference type="PROSITE" id="PS00061">
    <property type="entry name" value="ADH_SHORT"/>
    <property type="match status" value="1"/>
</dbReference>
<evidence type="ECO:0000256" key="21">
    <source>
        <dbReference type="ARBA" id="ARBA00049188"/>
    </source>
</evidence>
<sequence>MELSGKVVFITGGAQGLGKAYTEALLEKGAQVFFGDVNAVMGAETLKELQEKYGAKNVRFAAFDVTNHQQFQDAFTQAVSEFGHIDIMVNNAGIMNEGSWQLMININVTSVVFGTQLAIEHMRKDQGGRGGRIINISSIAGLKDLPTLPVYCATKHAVRSYTSSLALQYDLAALGVEFGILCPEAAATDLILKLDSDKIHFFDKVKETIEENTMPVSTVVDAFLELVQLEKMNNAILLVQKDGKTYQKMEYHQVSPPGPSKDNSPTQSH</sequence>
<evidence type="ECO:0000256" key="13">
    <source>
        <dbReference type="ARBA" id="ARBA00048144"/>
    </source>
</evidence>
<dbReference type="Proteomes" id="UP000678393">
    <property type="component" value="Unassembled WGS sequence"/>
</dbReference>
<dbReference type="PANTHER" id="PTHR44229:SF4">
    <property type="entry name" value="15-HYDROXYPROSTAGLANDIN DEHYDROGENASE [NAD(+)]"/>
    <property type="match status" value="1"/>
</dbReference>
<keyword evidence="24" id="KW-1185">Reference proteome</keyword>
<evidence type="ECO:0000256" key="11">
    <source>
        <dbReference type="ARBA" id="ARBA00048008"/>
    </source>
</evidence>
<evidence type="ECO:0000313" key="24">
    <source>
        <dbReference type="Proteomes" id="UP000678393"/>
    </source>
</evidence>
<dbReference type="OrthoDB" id="6045940at2759"/>
<dbReference type="FunFam" id="3.40.50.720:FF:000149">
    <property type="entry name" value="15-hydroxyprostaglandin dehydrogenase [NAD(+)]"/>
    <property type="match status" value="1"/>
</dbReference>
<organism evidence="23 24">
    <name type="scientific">Candidula unifasciata</name>
    <dbReference type="NCBI Taxonomy" id="100452"/>
    <lineage>
        <taxon>Eukaryota</taxon>
        <taxon>Metazoa</taxon>
        <taxon>Spiralia</taxon>
        <taxon>Lophotrochozoa</taxon>
        <taxon>Mollusca</taxon>
        <taxon>Gastropoda</taxon>
        <taxon>Heterobranchia</taxon>
        <taxon>Euthyneura</taxon>
        <taxon>Panpulmonata</taxon>
        <taxon>Eupulmonata</taxon>
        <taxon>Stylommatophora</taxon>
        <taxon>Helicina</taxon>
        <taxon>Helicoidea</taxon>
        <taxon>Geomitridae</taxon>
        <taxon>Candidula</taxon>
    </lineage>
</organism>
<name>A0A8S3YEB7_9EUPU</name>
<accession>A0A8S3YEB7</accession>
<evidence type="ECO:0000256" key="5">
    <source>
        <dbReference type="ARBA" id="ARBA00040276"/>
    </source>
</evidence>
<dbReference type="GO" id="GO:0016404">
    <property type="term" value="F:15-hydroxyprostaglandin dehydrogenase (NAD+) activity"/>
    <property type="evidence" value="ECO:0007669"/>
    <property type="project" value="UniProtKB-EC"/>
</dbReference>
<comment type="catalytic activity">
    <reaction evidence="17">
        <text>prostaglandin A1 + NAD(+) = 15-oxo-prostaglandin A1 + NADH + H(+)</text>
        <dbReference type="Rhea" id="RHEA:41263"/>
        <dbReference type="ChEBI" id="CHEBI:15378"/>
        <dbReference type="ChEBI" id="CHEBI:57398"/>
        <dbReference type="ChEBI" id="CHEBI:57540"/>
        <dbReference type="ChEBI" id="CHEBI:57945"/>
        <dbReference type="ChEBI" id="CHEBI:85072"/>
    </reaction>
    <physiologicalReaction direction="left-to-right" evidence="17">
        <dbReference type="Rhea" id="RHEA:41264"/>
    </physiologicalReaction>
</comment>
<comment type="catalytic activity">
    <reaction evidence="18">
        <text>prostaglandin E2 + NAD(+) = 15-oxoprostaglandin E2 + NADH + H(+)</text>
        <dbReference type="Rhea" id="RHEA:11876"/>
        <dbReference type="ChEBI" id="CHEBI:15378"/>
        <dbReference type="ChEBI" id="CHEBI:57400"/>
        <dbReference type="ChEBI" id="CHEBI:57540"/>
        <dbReference type="ChEBI" id="CHEBI:57945"/>
        <dbReference type="ChEBI" id="CHEBI:606564"/>
        <dbReference type="EC" id="1.1.1.141"/>
    </reaction>
    <physiologicalReaction direction="left-to-right" evidence="18">
        <dbReference type="Rhea" id="RHEA:11877"/>
    </physiologicalReaction>
</comment>
<evidence type="ECO:0000256" key="7">
    <source>
        <dbReference type="ARBA" id="ARBA00042026"/>
    </source>
</evidence>
<evidence type="ECO:0000256" key="16">
    <source>
        <dbReference type="ARBA" id="ARBA00048535"/>
    </source>
</evidence>
<comment type="catalytic activity">
    <reaction evidence="20">
        <text>(15S)-hydroxy-(5Z,8Z,11Z,13E)-eicosatetraenoate + NAD(+) = 15-oxo-(5Z,8Z,11Z,13E)-eicosatetraenoate + NADH + H(+)</text>
        <dbReference type="Rhea" id="RHEA:23260"/>
        <dbReference type="ChEBI" id="CHEBI:15378"/>
        <dbReference type="ChEBI" id="CHEBI:57409"/>
        <dbReference type="ChEBI" id="CHEBI:57410"/>
        <dbReference type="ChEBI" id="CHEBI:57540"/>
        <dbReference type="ChEBI" id="CHEBI:57945"/>
        <dbReference type="EC" id="1.1.1.232"/>
    </reaction>
    <physiologicalReaction direction="left-to-right" evidence="20">
        <dbReference type="Rhea" id="RHEA:23261"/>
    </physiologicalReaction>
</comment>
<evidence type="ECO:0000256" key="15">
    <source>
        <dbReference type="ARBA" id="ARBA00048393"/>
    </source>
</evidence>
<comment type="catalytic activity">
    <reaction evidence="10">
        <text>resolvin D1 + NAD(+) = 8-oxoresolvin D1 + NADH + H(+)</text>
        <dbReference type="Rhea" id="RHEA:50124"/>
        <dbReference type="ChEBI" id="CHEBI:15378"/>
        <dbReference type="ChEBI" id="CHEBI:57540"/>
        <dbReference type="ChEBI" id="CHEBI:57945"/>
        <dbReference type="ChEBI" id="CHEBI:132079"/>
        <dbReference type="ChEBI" id="CHEBI:132080"/>
    </reaction>
    <physiologicalReaction direction="left-to-right" evidence="10">
        <dbReference type="Rhea" id="RHEA:50125"/>
    </physiologicalReaction>
</comment>
<evidence type="ECO:0000256" key="12">
    <source>
        <dbReference type="ARBA" id="ARBA00048140"/>
    </source>
</evidence>
<comment type="catalytic activity">
    <reaction evidence="15">
        <text>resolvin D2 + NAD(+) = 7-oxoresolvin D2 + NADH + H(+)</text>
        <dbReference type="Rhea" id="RHEA:53584"/>
        <dbReference type="ChEBI" id="CHEBI:15378"/>
        <dbReference type="ChEBI" id="CHEBI:57540"/>
        <dbReference type="ChEBI" id="CHEBI:57945"/>
        <dbReference type="ChEBI" id="CHEBI:133367"/>
        <dbReference type="ChEBI" id="CHEBI:137497"/>
    </reaction>
    <physiologicalReaction direction="left-to-right" evidence="15">
        <dbReference type="Rhea" id="RHEA:53585"/>
    </physiologicalReaction>
</comment>
<comment type="catalytic activity">
    <reaction evidence="21">
        <text>resolvin E1 + NAD(+) = 18-oxo-resolvin E1 + NADH + H(+)</text>
        <dbReference type="Rhea" id="RHEA:49244"/>
        <dbReference type="ChEBI" id="CHEBI:15378"/>
        <dbReference type="ChEBI" id="CHEBI:57540"/>
        <dbReference type="ChEBI" id="CHEBI:57945"/>
        <dbReference type="ChEBI" id="CHEBI:91000"/>
        <dbReference type="ChEBI" id="CHEBI:91001"/>
    </reaction>
    <physiologicalReaction direction="left-to-right" evidence="21">
        <dbReference type="Rhea" id="RHEA:49245"/>
    </physiologicalReaction>
</comment>
<dbReference type="GO" id="GO:0005737">
    <property type="term" value="C:cytoplasm"/>
    <property type="evidence" value="ECO:0007669"/>
    <property type="project" value="TreeGrafter"/>
</dbReference>
<comment type="catalytic activity">
    <reaction evidence="12">
        <text>15-oxo-(5S,6R)-dihydroxy-(7E,9E,11Z)-eicosatrienoate + NADH + H(+) = (5S,6R,15S)-trihydroxy-(7E,9E,11Z)-eicosatrienoate + NAD(+)</text>
        <dbReference type="Rhea" id="RHEA:41596"/>
        <dbReference type="ChEBI" id="CHEBI:15378"/>
        <dbReference type="ChEBI" id="CHEBI:57540"/>
        <dbReference type="ChEBI" id="CHEBI:57945"/>
        <dbReference type="ChEBI" id="CHEBI:78325"/>
        <dbReference type="ChEBI" id="CHEBI:78329"/>
    </reaction>
    <physiologicalReaction direction="left-to-right" evidence="12">
        <dbReference type="Rhea" id="RHEA:41597"/>
    </physiologicalReaction>
</comment>
<evidence type="ECO:0000256" key="20">
    <source>
        <dbReference type="ARBA" id="ARBA00049151"/>
    </source>
</evidence>
<dbReference type="InterPro" id="IPR002347">
    <property type="entry name" value="SDR_fam"/>
</dbReference>
<evidence type="ECO:0000256" key="4">
    <source>
        <dbReference type="ARBA" id="ARBA00039060"/>
    </source>
</evidence>
<reference evidence="23" key="1">
    <citation type="submission" date="2021-04" db="EMBL/GenBank/DDBJ databases">
        <authorList>
            <consortium name="Molecular Ecology Group"/>
        </authorList>
    </citation>
    <scope>NUCLEOTIDE SEQUENCE</scope>
</reference>
<comment type="catalytic activity">
    <reaction evidence="11">
        <text>14-hydroxy-(4Z,7Z,10Z,12E,16Z,19Z)-docosahexaenoate + NAD(+) = 14-oxo-(4Z,7Z,10Z,12E,16Z,19Z)-docosahexaenoate + NADH + H(+)</text>
        <dbReference type="Rhea" id="RHEA:48952"/>
        <dbReference type="ChEBI" id="CHEBI:15378"/>
        <dbReference type="ChEBI" id="CHEBI:57540"/>
        <dbReference type="ChEBI" id="CHEBI:57945"/>
        <dbReference type="ChEBI" id="CHEBI:90866"/>
        <dbReference type="ChEBI" id="CHEBI:90867"/>
    </reaction>
    <physiologicalReaction direction="left-to-right" evidence="11">
        <dbReference type="Rhea" id="RHEA:48953"/>
    </physiologicalReaction>
</comment>